<proteinExistence type="predicted"/>
<name>A0A345AUW0_9CAUD</name>
<gene>
    <name evidence="1" type="ORF">Ac3_124</name>
</gene>
<accession>A0A345AUW0</accession>
<evidence type="ECO:0000313" key="2">
    <source>
        <dbReference type="Proteomes" id="UP000255697"/>
    </source>
</evidence>
<protein>
    <submittedName>
        <fullName evidence="1">Uncharacterized protein</fullName>
    </submittedName>
</protein>
<dbReference type="Proteomes" id="UP000255697">
    <property type="component" value="Segment"/>
</dbReference>
<organism evidence="1 2">
    <name type="scientific">Acinetobacter phage vB_ApiM_fHyAci03</name>
    <dbReference type="NCBI Taxonomy" id="2269366"/>
    <lineage>
        <taxon>Viruses</taxon>
        <taxon>Duplodnaviria</taxon>
        <taxon>Heunggongvirae</taxon>
        <taxon>Uroviricota</taxon>
        <taxon>Caudoviricetes</taxon>
        <taxon>Pantevenvirales</taxon>
        <taxon>Straboviridae</taxon>
        <taxon>Twarogvirinae</taxon>
        <taxon>Lazarusvirus</taxon>
        <taxon>Lazarusvirus fhyacithree</taxon>
    </lineage>
</organism>
<evidence type="ECO:0000313" key="1">
    <source>
        <dbReference type="EMBL" id="AXF40693.1"/>
    </source>
</evidence>
<sequence>MLSIFERICEQELCVSNAIIKFILNTEGYPCNVEVHSQQQINKPNITRYILNGEVLLEYEIVIGSYSTYLEVRPMRSDVALAVAEEIAKYRTEKSKCLA</sequence>
<keyword evidence="2" id="KW-1185">Reference proteome</keyword>
<reference evidence="2" key="1">
    <citation type="submission" date="2018-06" db="EMBL/GenBank/DDBJ databases">
        <title>Whole genome analysis of phage vB_ApiM_fHyAci03 infecting Acinetobacter pittii.</title>
        <authorList>
            <person name="Kiljunen S."/>
            <person name="Wicklund A."/>
            <person name="Skurnik M."/>
        </authorList>
    </citation>
    <scope>NUCLEOTIDE SEQUENCE [LARGE SCALE GENOMIC DNA]</scope>
</reference>
<dbReference type="EMBL" id="MH460829">
    <property type="protein sequence ID" value="AXF40693.1"/>
    <property type="molecule type" value="Genomic_DNA"/>
</dbReference>